<evidence type="ECO:0000259" key="3">
    <source>
        <dbReference type="PROSITE" id="PS50893"/>
    </source>
</evidence>
<keyword evidence="2" id="KW-0067">ATP-binding</keyword>
<dbReference type="Proteomes" id="UP000177088">
    <property type="component" value="Unassembled WGS sequence"/>
</dbReference>
<feature type="domain" description="ABC transporter" evidence="3">
    <location>
        <begin position="106"/>
        <end position="350"/>
    </location>
</feature>
<protein>
    <recommendedName>
        <fullName evidence="3">ABC transporter domain-containing protein</fullName>
    </recommendedName>
</protein>
<dbReference type="InterPro" id="IPR039421">
    <property type="entry name" value="Type_1_exporter"/>
</dbReference>
<evidence type="ECO:0000313" key="4">
    <source>
        <dbReference type="EMBL" id="OGL74200.1"/>
    </source>
</evidence>
<dbReference type="SUPFAM" id="SSF52540">
    <property type="entry name" value="P-loop containing nucleoside triphosphate hydrolases"/>
    <property type="match status" value="1"/>
</dbReference>
<gene>
    <name evidence="4" type="ORF">A3C96_00305</name>
</gene>
<accession>A0A1F7U7H1</accession>
<dbReference type="Gene3D" id="3.40.50.300">
    <property type="entry name" value="P-loop containing nucleotide triphosphate hydrolases"/>
    <property type="match status" value="1"/>
</dbReference>
<proteinExistence type="predicted"/>
<dbReference type="GO" id="GO:0034040">
    <property type="term" value="F:ATPase-coupled lipid transmembrane transporter activity"/>
    <property type="evidence" value="ECO:0007669"/>
    <property type="project" value="TreeGrafter"/>
</dbReference>
<keyword evidence="1" id="KW-0547">Nucleotide-binding</keyword>
<comment type="caution">
    <text evidence="4">The sequence shown here is derived from an EMBL/GenBank/DDBJ whole genome shotgun (WGS) entry which is preliminary data.</text>
</comment>
<reference evidence="4 5" key="1">
    <citation type="journal article" date="2016" name="Nat. Commun.">
        <title>Thousands of microbial genomes shed light on interconnected biogeochemical processes in an aquifer system.</title>
        <authorList>
            <person name="Anantharaman K."/>
            <person name="Brown C.T."/>
            <person name="Hug L.A."/>
            <person name="Sharon I."/>
            <person name="Castelle C.J."/>
            <person name="Probst A.J."/>
            <person name="Thomas B.C."/>
            <person name="Singh A."/>
            <person name="Wilkins M.J."/>
            <person name="Karaoz U."/>
            <person name="Brodie E.L."/>
            <person name="Williams K.H."/>
            <person name="Hubbard S.S."/>
            <person name="Banfield J.F."/>
        </authorList>
    </citation>
    <scope>NUCLEOTIDE SEQUENCE [LARGE SCALE GENOMIC DNA]</scope>
</reference>
<dbReference type="SMART" id="SM00382">
    <property type="entry name" value="AAA"/>
    <property type="match status" value="1"/>
</dbReference>
<dbReference type="PROSITE" id="PS50893">
    <property type="entry name" value="ABC_TRANSPORTER_2"/>
    <property type="match status" value="1"/>
</dbReference>
<dbReference type="InterPro" id="IPR003439">
    <property type="entry name" value="ABC_transporter-like_ATP-bd"/>
</dbReference>
<name>A0A1F7U7H1_9BACT</name>
<sequence length="351" mass="37464">MLIQEQAAASQAGFREELQNVVNELTGSMNIVGAAVAASVAGGSAENFVAALVTSSAIQSGWGALMRSWRGASREARNLLRMDLTFNGQAEAEAAAEAERVGAGEVRGHGLSLQGVEMAAEGKTLFRGSLDIPEGSVVALTGLSGAGKSTLLKMLAGYYRPTAGEVSLGDRPMADIKRTGSDSLRHKMAYLSQFPYLLEGPIRDNLLYGVRDKDKVSDENLKQTLNEVGLGERFTDLAEKLASGRGDSGSASGGEASRLGLARILLRLRHNDSKILILDEPVASLDPESAALVAEAVRREKERRPELTVIVISHEKQFLDSIGVSREVRLNKGEIMSDDARPAPRQEPRAA</sequence>
<evidence type="ECO:0000256" key="1">
    <source>
        <dbReference type="ARBA" id="ARBA00022741"/>
    </source>
</evidence>
<dbReference type="AlphaFoldDB" id="A0A1F7U7H1"/>
<dbReference type="EMBL" id="MGEA01000032">
    <property type="protein sequence ID" value="OGL74200.1"/>
    <property type="molecule type" value="Genomic_DNA"/>
</dbReference>
<dbReference type="GO" id="GO:0016887">
    <property type="term" value="F:ATP hydrolysis activity"/>
    <property type="evidence" value="ECO:0007669"/>
    <property type="project" value="InterPro"/>
</dbReference>
<dbReference type="InterPro" id="IPR027417">
    <property type="entry name" value="P-loop_NTPase"/>
</dbReference>
<evidence type="ECO:0000256" key="2">
    <source>
        <dbReference type="ARBA" id="ARBA00022840"/>
    </source>
</evidence>
<dbReference type="PANTHER" id="PTHR24221:SF654">
    <property type="entry name" value="ATP-BINDING CASSETTE SUB-FAMILY B MEMBER 6"/>
    <property type="match status" value="1"/>
</dbReference>
<dbReference type="PANTHER" id="PTHR24221">
    <property type="entry name" value="ATP-BINDING CASSETTE SUB-FAMILY B"/>
    <property type="match status" value="1"/>
</dbReference>
<dbReference type="GO" id="GO:0005524">
    <property type="term" value="F:ATP binding"/>
    <property type="evidence" value="ECO:0007669"/>
    <property type="project" value="UniProtKB-KW"/>
</dbReference>
<organism evidence="4 5">
    <name type="scientific">Candidatus Uhrbacteria bacterium RIFCSPHIGHO2_02_FULL_60_10</name>
    <dbReference type="NCBI Taxonomy" id="1802392"/>
    <lineage>
        <taxon>Bacteria</taxon>
        <taxon>Candidatus Uhriibacteriota</taxon>
    </lineage>
</organism>
<dbReference type="CDD" id="cd03228">
    <property type="entry name" value="ABCC_MRP_Like"/>
    <property type="match status" value="1"/>
</dbReference>
<dbReference type="Pfam" id="PF00005">
    <property type="entry name" value="ABC_tran"/>
    <property type="match status" value="1"/>
</dbReference>
<evidence type="ECO:0000313" key="5">
    <source>
        <dbReference type="Proteomes" id="UP000177088"/>
    </source>
</evidence>
<dbReference type="InterPro" id="IPR003593">
    <property type="entry name" value="AAA+_ATPase"/>
</dbReference>